<dbReference type="Pfam" id="PF20152">
    <property type="entry name" value="DUF6534"/>
    <property type="match status" value="1"/>
</dbReference>
<feature type="domain" description="DUF6534" evidence="2">
    <location>
        <begin position="177"/>
        <end position="243"/>
    </location>
</feature>
<feature type="transmembrane region" description="Helical" evidence="1">
    <location>
        <begin position="204"/>
        <end position="227"/>
    </location>
</feature>
<dbReference type="PANTHER" id="PTHR40465">
    <property type="entry name" value="CHROMOSOME 1, WHOLE GENOME SHOTGUN SEQUENCE"/>
    <property type="match status" value="1"/>
</dbReference>
<evidence type="ECO:0000313" key="3">
    <source>
        <dbReference type="EMBL" id="KAJ7197414.1"/>
    </source>
</evidence>
<feature type="transmembrane region" description="Helical" evidence="1">
    <location>
        <begin position="161"/>
        <end position="184"/>
    </location>
</feature>
<name>A0AAD6UYC7_9AGAR</name>
<feature type="transmembrane region" description="Helical" evidence="1">
    <location>
        <begin position="91"/>
        <end position="114"/>
    </location>
</feature>
<feature type="transmembrane region" description="Helical" evidence="1">
    <location>
        <begin position="50"/>
        <end position="79"/>
    </location>
</feature>
<dbReference type="PANTHER" id="PTHR40465:SF1">
    <property type="entry name" value="DUF6534 DOMAIN-CONTAINING PROTEIN"/>
    <property type="match status" value="1"/>
</dbReference>
<organism evidence="3 4">
    <name type="scientific">Mycena pura</name>
    <dbReference type="NCBI Taxonomy" id="153505"/>
    <lineage>
        <taxon>Eukaryota</taxon>
        <taxon>Fungi</taxon>
        <taxon>Dikarya</taxon>
        <taxon>Basidiomycota</taxon>
        <taxon>Agaricomycotina</taxon>
        <taxon>Agaricomycetes</taxon>
        <taxon>Agaricomycetidae</taxon>
        <taxon>Agaricales</taxon>
        <taxon>Marasmiineae</taxon>
        <taxon>Mycenaceae</taxon>
        <taxon>Mycena</taxon>
    </lineage>
</organism>
<dbReference type="AlphaFoldDB" id="A0AAD6UYC7"/>
<sequence>MSDKPFPPPYTTLGAIEIGMAFSTLLFGVVSLQTFNYYRNFPNDSWRLKALVGAVWVLELAHSICSWHGMFLVTVTFYGQPSHILDPPVTIVLISLFAGIIVVLVQGFFCFRIYRLSGRKLWLPIFCFVLAVSPLMFSLKILAIFIESGEFSSLLQGTGKILLTTATALVPVEHGAVAGVLIYYLLKMKRSNSFPQTRSMVDSIVLWTIETTLAATLMSVIELIMFLTRNDLVFFSFYVVHGKRESFTQPARPRSSHPALQWFRTRCSHHSMVAIGSATAATCKLAATKHTG</sequence>
<proteinExistence type="predicted"/>
<feature type="transmembrane region" description="Helical" evidence="1">
    <location>
        <begin position="20"/>
        <end position="38"/>
    </location>
</feature>
<keyword evidence="1" id="KW-0472">Membrane</keyword>
<evidence type="ECO:0000313" key="4">
    <source>
        <dbReference type="Proteomes" id="UP001219525"/>
    </source>
</evidence>
<dbReference type="Proteomes" id="UP001219525">
    <property type="component" value="Unassembled WGS sequence"/>
</dbReference>
<accession>A0AAD6UYC7</accession>
<evidence type="ECO:0000259" key="2">
    <source>
        <dbReference type="Pfam" id="PF20152"/>
    </source>
</evidence>
<feature type="transmembrane region" description="Helical" evidence="1">
    <location>
        <begin position="121"/>
        <end position="146"/>
    </location>
</feature>
<gene>
    <name evidence="3" type="ORF">GGX14DRAFT_471281</name>
</gene>
<comment type="caution">
    <text evidence="3">The sequence shown here is derived from an EMBL/GenBank/DDBJ whole genome shotgun (WGS) entry which is preliminary data.</text>
</comment>
<reference evidence="3" key="1">
    <citation type="submission" date="2023-03" db="EMBL/GenBank/DDBJ databases">
        <title>Massive genome expansion in bonnet fungi (Mycena s.s.) driven by repeated elements and novel gene families across ecological guilds.</title>
        <authorList>
            <consortium name="Lawrence Berkeley National Laboratory"/>
            <person name="Harder C.B."/>
            <person name="Miyauchi S."/>
            <person name="Viragh M."/>
            <person name="Kuo A."/>
            <person name="Thoen E."/>
            <person name="Andreopoulos B."/>
            <person name="Lu D."/>
            <person name="Skrede I."/>
            <person name="Drula E."/>
            <person name="Henrissat B."/>
            <person name="Morin E."/>
            <person name="Kohler A."/>
            <person name="Barry K."/>
            <person name="LaButti K."/>
            <person name="Morin E."/>
            <person name="Salamov A."/>
            <person name="Lipzen A."/>
            <person name="Mereny Z."/>
            <person name="Hegedus B."/>
            <person name="Baldrian P."/>
            <person name="Stursova M."/>
            <person name="Weitz H."/>
            <person name="Taylor A."/>
            <person name="Grigoriev I.V."/>
            <person name="Nagy L.G."/>
            <person name="Martin F."/>
            <person name="Kauserud H."/>
        </authorList>
    </citation>
    <scope>NUCLEOTIDE SEQUENCE</scope>
    <source>
        <strain evidence="3">9144</strain>
    </source>
</reference>
<dbReference type="EMBL" id="JARJCW010000078">
    <property type="protein sequence ID" value="KAJ7197414.1"/>
    <property type="molecule type" value="Genomic_DNA"/>
</dbReference>
<feature type="non-terminal residue" evidence="3">
    <location>
        <position position="292"/>
    </location>
</feature>
<keyword evidence="1" id="KW-1133">Transmembrane helix</keyword>
<evidence type="ECO:0000256" key="1">
    <source>
        <dbReference type="SAM" id="Phobius"/>
    </source>
</evidence>
<dbReference type="InterPro" id="IPR045339">
    <property type="entry name" value="DUF6534"/>
</dbReference>
<keyword evidence="4" id="KW-1185">Reference proteome</keyword>
<keyword evidence="1" id="KW-0812">Transmembrane</keyword>
<protein>
    <recommendedName>
        <fullName evidence="2">DUF6534 domain-containing protein</fullName>
    </recommendedName>
</protein>